<dbReference type="Gene3D" id="6.10.250.730">
    <property type="match status" value="1"/>
</dbReference>
<keyword evidence="2" id="KW-1185">Reference proteome</keyword>
<name>A0A2W4CZD4_9HYPH</name>
<comment type="caution">
    <text evidence="1">The sequence shown here is derived from an EMBL/GenBank/DDBJ whole genome shotgun (WGS) entry which is preliminary data.</text>
</comment>
<protein>
    <recommendedName>
        <fullName evidence="3">DUF982 domain-containing protein</fullName>
    </recommendedName>
</protein>
<dbReference type="OrthoDB" id="8084653at2"/>
<dbReference type="InterPro" id="IPR010385">
    <property type="entry name" value="DUF982"/>
</dbReference>
<dbReference type="EMBL" id="PCDP01000001">
    <property type="protein sequence ID" value="PZM16721.1"/>
    <property type="molecule type" value="Genomic_DNA"/>
</dbReference>
<dbReference type="Pfam" id="PF06169">
    <property type="entry name" value="DUF982"/>
    <property type="match status" value="1"/>
</dbReference>
<dbReference type="AlphaFoldDB" id="A0A2W4CZD4"/>
<evidence type="ECO:0000313" key="2">
    <source>
        <dbReference type="Proteomes" id="UP000248925"/>
    </source>
</evidence>
<proteinExistence type="predicted"/>
<organism evidence="1 2">
    <name type="scientific">Rhizobium tubonense</name>
    <dbReference type="NCBI Taxonomy" id="484088"/>
    <lineage>
        <taxon>Bacteria</taxon>
        <taxon>Pseudomonadati</taxon>
        <taxon>Pseudomonadota</taxon>
        <taxon>Alphaproteobacteria</taxon>
        <taxon>Hyphomicrobiales</taxon>
        <taxon>Rhizobiaceae</taxon>
        <taxon>Rhizobium/Agrobacterium group</taxon>
        <taxon>Rhizobium</taxon>
    </lineage>
</organism>
<reference evidence="1 2" key="1">
    <citation type="journal article" date="2018" name="Sci. Rep.">
        <title>Rhizobium tumorigenes sp. nov., a novel plant tumorigenic bacterium isolated from cane gall tumors on thornless blackberry.</title>
        <authorList>
            <person name="Kuzmanovi N."/>
            <person name="Smalla K."/>
            <person name="Gronow S."/>
            <person name="PuBawska J."/>
        </authorList>
    </citation>
    <scope>NUCLEOTIDE SEQUENCE [LARGE SCALE GENOMIC DNA]</scope>
    <source>
        <strain evidence="1 2">CCBAU 85046</strain>
    </source>
</reference>
<accession>A0A2W4CZD4</accession>
<sequence>MDMKIWKLSVTLEVPARGEYRVVWSALEALDCLMSNWRGDGGVLHRQALNACLAVLDNGRPTDFARDAFIAAADESHIAIRPPRSA</sequence>
<evidence type="ECO:0008006" key="3">
    <source>
        <dbReference type="Google" id="ProtNLM"/>
    </source>
</evidence>
<dbReference type="Proteomes" id="UP000248925">
    <property type="component" value="Unassembled WGS sequence"/>
</dbReference>
<gene>
    <name evidence="1" type="ORF">CPY51_00210</name>
</gene>
<evidence type="ECO:0000313" key="1">
    <source>
        <dbReference type="EMBL" id="PZM16721.1"/>
    </source>
</evidence>